<dbReference type="GO" id="GO:0016887">
    <property type="term" value="F:ATP hydrolysis activity"/>
    <property type="evidence" value="ECO:0007669"/>
    <property type="project" value="RHEA"/>
</dbReference>
<dbReference type="InterPro" id="IPR049163">
    <property type="entry name" value="Pif1-like_2B_dom"/>
</dbReference>
<keyword evidence="1" id="KW-0067">ATP-binding</keyword>
<keyword evidence="1" id="KW-0234">DNA repair</keyword>
<dbReference type="InParanoid" id="E3LAU1"/>
<feature type="domain" description="DNA helicase Pif1-like 2B" evidence="5">
    <location>
        <begin position="1284"/>
        <end position="1328"/>
    </location>
</feature>
<evidence type="ECO:0000259" key="3">
    <source>
        <dbReference type="Pfam" id="PF05970"/>
    </source>
</evidence>
<feature type="compositionally biased region" description="Polar residues" evidence="2">
    <location>
        <begin position="20"/>
        <end position="47"/>
    </location>
</feature>
<dbReference type="SUPFAM" id="SSF52540">
    <property type="entry name" value="P-loop containing nucleoside triphosphate hydrolases"/>
    <property type="match status" value="1"/>
</dbReference>
<dbReference type="InterPro" id="IPR027417">
    <property type="entry name" value="P-loop_NTPase"/>
</dbReference>
<dbReference type="GO" id="GO:0000723">
    <property type="term" value="P:telomere maintenance"/>
    <property type="evidence" value="ECO:0007669"/>
    <property type="project" value="InterPro"/>
</dbReference>
<comment type="cofactor">
    <cofactor evidence="1">
        <name>Mg(2+)</name>
        <dbReference type="ChEBI" id="CHEBI:18420"/>
    </cofactor>
</comment>
<dbReference type="EC" id="5.6.2.3" evidence="1"/>
<comment type="similarity">
    <text evidence="1">Belongs to the helicase family.</text>
</comment>
<evidence type="ECO:0000259" key="5">
    <source>
        <dbReference type="Pfam" id="PF21530"/>
    </source>
</evidence>
<dbReference type="GO" id="GO:0006281">
    <property type="term" value="P:DNA repair"/>
    <property type="evidence" value="ECO:0007669"/>
    <property type="project" value="UniProtKB-KW"/>
</dbReference>
<dbReference type="Proteomes" id="UP000008783">
    <property type="component" value="Unassembled WGS sequence"/>
</dbReference>
<sequence length="1453" mass="165966">MPLPQRQRFGDVHRRLPASRRSSVTSQTLRRSISATPIPRNVSTTRNQPRRRPWDLMPVIGMGAVYRSENNTEAYLLGRFPGYFPFNVGSLKDACDSCGALHWKLERTLNDLSKDTASYSTCCGKGSVEMPVRYEEADYPWFMRKLLTDLDQTSLEFQRQICAYNNSLSFASCGAEINRSVQGYAGIYTFRIRGPLYHDIGSVFPRGNARPAFSQIYVVGGNDAQEAEYRAEQARSPVNVQLLLRLQRMIGQDDPDPNSQYVLQNYNRPGLNQNVYNVPRTLEVGMVIDNDDPDQIAPRDIVLRPIEGGLMHITDDLSGYLPIRYPIFFPFGEQGWVRAWPGDEETETEENISQREWYACMIFDRQDKFSAILYGKNLFQELLVDMYFCVECSRLNFFHFNQAQIKAELYQGIKESFRDDVDVQGRRIILPSSFSGSPRNMMQLYQDSMALVRHFGQPSLFITMTANARWPEVLAALKPNEEPWDRPDLIVRVFRMKLTSLIKAIVKKKRLGSVAAWVYTIEFQKRGLPHAHIMVILEPGSVPTAPEAIDCLVTAEIPDPESEPQLYSIVTSCMLHGPCNPNSMCWQDDACKKGFPKPFQSETSLVDDSYPRYRRRDNGRHVFKNNHEFHNGHVVPYNKYLLLRYKCHINFEIPYGIHGMKYLFKYICKGVDRSSMRMTEGDETLKFINGRYIGPSEAVYRLLRFPTNEREPAIQRLAIHLDGQHTVYFTDQEGLERQMESGSAARTTLTEYFRLNRLNAIGYGVPARSLLYHEIPKYFRWSKKKRFKGRKQASNMIGRLYHAMINQGKRYFLRLLLLHRKGATCPEDLRTVGTRIFDTFREAADELGLLVRNRHYSESMADAAHWMTGSGLRFMFCMLLLHSPPANPKKLLNDFLEHLSDDLMYRLQHRYGIQNLSIEDRNSLCYFLIHNILTEHGKNFSDVGLEAISSIDHLWDLFESDLSDDDDVAVDHVDRFLSMSQCLNERQTIIMEALIQLMDIDDLGLIYIDGPGGQRDQSCDSSFLRSRRLMLFEGMTAHSQFKRPLDLNSTSQCSWKTRTPSTQELQEAKVIIWDEISMQSKYAVEAVDRAFRDLMQDDRPFGGKVIIFGGDFRQTLPVVPGGTIFDQANVCMINSPIWNHVYTFQLTQNQRLRTTSNPESAQTNMEFYHWLLSIGNGSNQTEFSSDVELKYGSVFKHLIASVVTNMAIEQAYGDLSNILNKNDTDRICNFFTDRLILAPLNADVTKINAICRDRLPGRALVLNSVDQMMNEADGLDSDEAVPEEVLNTFSLPGFPEHKLELKVGMPVILLRNLNLKRGLSNGTRLLILGIRRSALRCKILSGFRVGKEVLIPKLKLIHEANHVYGVSFSRYQFPVAAAFALTINKAQGQSLSVVSVYLLQPVFGHGQLYVALSQVTNLNGLSICMVGDPDLPLITTNIVNLDVIRRCHGTSEV</sequence>
<comment type="catalytic activity">
    <reaction evidence="1">
        <text>ATP + H2O = ADP + phosphate + H(+)</text>
        <dbReference type="Rhea" id="RHEA:13065"/>
        <dbReference type="ChEBI" id="CHEBI:15377"/>
        <dbReference type="ChEBI" id="CHEBI:15378"/>
        <dbReference type="ChEBI" id="CHEBI:30616"/>
        <dbReference type="ChEBI" id="CHEBI:43474"/>
        <dbReference type="ChEBI" id="CHEBI:456216"/>
        <dbReference type="EC" id="5.6.2.3"/>
    </reaction>
</comment>
<dbReference type="PANTHER" id="PTHR10492:SF57">
    <property type="entry name" value="ATP-DEPENDENT DNA HELICASE"/>
    <property type="match status" value="1"/>
</dbReference>
<feature type="region of interest" description="Disordered" evidence="2">
    <location>
        <begin position="1"/>
        <end position="51"/>
    </location>
</feature>
<keyword evidence="7" id="KW-1185">Reference proteome</keyword>
<keyword evidence="1" id="KW-0378">Hydrolase</keyword>
<dbReference type="GO" id="GO:0005524">
    <property type="term" value="F:ATP binding"/>
    <property type="evidence" value="ECO:0007669"/>
    <property type="project" value="UniProtKB-KW"/>
</dbReference>
<dbReference type="KEGG" id="pgr:PGTG_19561"/>
<dbReference type="InterPro" id="IPR010285">
    <property type="entry name" value="DNA_helicase_pif1-like_DEAD"/>
</dbReference>
<evidence type="ECO:0000256" key="2">
    <source>
        <dbReference type="SAM" id="MobiDB-lite"/>
    </source>
</evidence>
<dbReference type="HOGENOM" id="CLU_001324_0_3_1"/>
<dbReference type="OrthoDB" id="2506889at2759"/>
<keyword evidence="1" id="KW-0347">Helicase</keyword>
<name>E3LAU1_PUCGT</name>
<dbReference type="VEuPathDB" id="FungiDB:PGTG_19561"/>
<accession>E3LAU1</accession>
<dbReference type="RefSeq" id="XP_003338085.2">
    <property type="nucleotide sequence ID" value="XM_003338037.2"/>
</dbReference>
<keyword evidence="1" id="KW-0233">DNA recombination</keyword>
<dbReference type="Pfam" id="PF14214">
    <property type="entry name" value="Helitron_like_N"/>
    <property type="match status" value="1"/>
</dbReference>
<dbReference type="Pfam" id="PF21530">
    <property type="entry name" value="Pif1_2B_dom"/>
    <property type="match status" value="1"/>
</dbReference>
<protein>
    <recommendedName>
        <fullName evidence="1">ATP-dependent DNA helicase</fullName>
        <ecNumber evidence="1">5.6.2.3</ecNumber>
    </recommendedName>
</protein>
<gene>
    <name evidence="6" type="ORF">PGTG_19561</name>
</gene>
<dbReference type="GeneID" id="10534955"/>
<evidence type="ECO:0000313" key="7">
    <source>
        <dbReference type="Proteomes" id="UP000008783"/>
    </source>
</evidence>
<dbReference type="InterPro" id="IPR025476">
    <property type="entry name" value="Helitron_helicase-like"/>
</dbReference>
<organism evidence="6 7">
    <name type="scientific">Puccinia graminis f. sp. tritici (strain CRL 75-36-700-3 / race SCCL)</name>
    <name type="common">Black stem rust fungus</name>
    <dbReference type="NCBI Taxonomy" id="418459"/>
    <lineage>
        <taxon>Eukaryota</taxon>
        <taxon>Fungi</taxon>
        <taxon>Dikarya</taxon>
        <taxon>Basidiomycota</taxon>
        <taxon>Pucciniomycotina</taxon>
        <taxon>Pucciniomycetes</taxon>
        <taxon>Pucciniales</taxon>
        <taxon>Pucciniaceae</taxon>
        <taxon>Puccinia</taxon>
    </lineage>
</organism>
<dbReference type="Pfam" id="PF05970">
    <property type="entry name" value="PIF1"/>
    <property type="match status" value="1"/>
</dbReference>
<reference evidence="7" key="2">
    <citation type="journal article" date="2011" name="Proc. Natl. Acad. Sci. U.S.A.">
        <title>Obligate biotrophy features unraveled by the genomic analysis of rust fungi.</title>
        <authorList>
            <person name="Duplessis S."/>
            <person name="Cuomo C.A."/>
            <person name="Lin Y.-C."/>
            <person name="Aerts A."/>
            <person name="Tisserant E."/>
            <person name="Veneault-Fourrey C."/>
            <person name="Joly D.L."/>
            <person name="Hacquard S."/>
            <person name="Amselem J."/>
            <person name="Cantarel B.L."/>
            <person name="Chiu R."/>
            <person name="Coutinho P.M."/>
            <person name="Feau N."/>
            <person name="Field M."/>
            <person name="Frey P."/>
            <person name="Gelhaye E."/>
            <person name="Goldberg J."/>
            <person name="Grabherr M.G."/>
            <person name="Kodira C.D."/>
            <person name="Kohler A."/>
            <person name="Kuees U."/>
            <person name="Lindquist E.A."/>
            <person name="Lucas S.M."/>
            <person name="Mago R."/>
            <person name="Mauceli E."/>
            <person name="Morin E."/>
            <person name="Murat C."/>
            <person name="Pangilinan J.L."/>
            <person name="Park R."/>
            <person name="Pearson M."/>
            <person name="Quesneville H."/>
            <person name="Rouhier N."/>
            <person name="Sakthikumar S."/>
            <person name="Salamov A.A."/>
            <person name="Schmutz J."/>
            <person name="Selles B."/>
            <person name="Shapiro H."/>
            <person name="Tanguay P."/>
            <person name="Tuskan G.A."/>
            <person name="Henrissat B."/>
            <person name="Van de Peer Y."/>
            <person name="Rouze P."/>
            <person name="Ellis J.G."/>
            <person name="Dodds P.N."/>
            <person name="Schein J.E."/>
            <person name="Zhong S."/>
            <person name="Hamelin R.C."/>
            <person name="Grigoriev I.V."/>
            <person name="Szabo L.J."/>
            <person name="Martin F."/>
        </authorList>
    </citation>
    <scope>NUCLEOTIDE SEQUENCE [LARGE SCALE GENOMIC DNA]</scope>
    <source>
        <strain evidence="7">CRL 75-36-700-3 / race SCCL</strain>
    </source>
</reference>
<dbReference type="EMBL" id="DS178402">
    <property type="protein sequence ID" value="EFP93666.2"/>
    <property type="molecule type" value="Genomic_DNA"/>
</dbReference>
<reference key="1">
    <citation type="submission" date="2007-01" db="EMBL/GenBank/DDBJ databases">
        <title>The Genome Sequence of Puccinia graminis f. sp. tritici Strain CRL 75-36-700-3.</title>
        <authorList>
            <consortium name="The Broad Institute Genome Sequencing Platform"/>
            <person name="Birren B."/>
            <person name="Lander E."/>
            <person name="Galagan J."/>
            <person name="Nusbaum C."/>
            <person name="Devon K."/>
            <person name="Cuomo C."/>
            <person name="Jaffe D."/>
            <person name="Butler J."/>
            <person name="Alvarez P."/>
            <person name="Gnerre S."/>
            <person name="Grabherr M."/>
            <person name="Mauceli E."/>
            <person name="Brockman W."/>
            <person name="Young S."/>
            <person name="LaButti K."/>
            <person name="Sykes S."/>
            <person name="DeCaprio D."/>
            <person name="Crawford M."/>
            <person name="Koehrsen M."/>
            <person name="Engels R."/>
            <person name="Montgomery P."/>
            <person name="Pearson M."/>
            <person name="Howarth C."/>
            <person name="Larson L."/>
            <person name="White J."/>
            <person name="Zeng Q."/>
            <person name="Kodira C."/>
            <person name="Yandava C."/>
            <person name="Alvarado L."/>
            <person name="O'Leary S."/>
            <person name="Szabo L."/>
            <person name="Dean R."/>
            <person name="Schein J."/>
        </authorList>
    </citation>
    <scope>NUCLEOTIDE SEQUENCE</scope>
    <source>
        <strain>CRL 75-36-700-3</strain>
    </source>
</reference>
<feature type="domain" description="DNA helicase Pif1-like DEAD-box helicase" evidence="3">
    <location>
        <begin position="1029"/>
        <end position="1181"/>
    </location>
</feature>
<keyword evidence="1" id="KW-0547">Nucleotide-binding</keyword>
<dbReference type="STRING" id="418459.E3LAU1"/>
<evidence type="ECO:0000313" key="6">
    <source>
        <dbReference type="EMBL" id="EFP93666.2"/>
    </source>
</evidence>
<dbReference type="PANTHER" id="PTHR10492">
    <property type="match status" value="1"/>
</dbReference>
<dbReference type="Gene3D" id="3.40.50.300">
    <property type="entry name" value="P-loop containing nucleotide triphosphate hydrolases"/>
    <property type="match status" value="1"/>
</dbReference>
<evidence type="ECO:0000259" key="4">
    <source>
        <dbReference type="Pfam" id="PF14214"/>
    </source>
</evidence>
<evidence type="ECO:0000256" key="1">
    <source>
        <dbReference type="RuleBase" id="RU363044"/>
    </source>
</evidence>
<feature type="domain" description="Helitron helicase-like" evidence="4">
    <location>
        <begin position="357"/>
        <end position="535"/>
    </location>
</feature>
<keyword evidence="1" id="KW-0227">DNA damage</keyword>
<proteinExistence type="inferred from homology"/>
<dbReference type="GO" id="GO:0006310">
    <property type="term" value="P:DNA recombination"/>
    <property type="evidence" value="ECO:0007669"/>
    <property type="project" value="UniProtKB-KW"/>
</dbReference>
<dbReference type="GO" id="GO:0043139">
    <property type="term" value="F:5'-3' DNA helicase activity"/>
    <property type="evidence" value="ECO:0007669"/>
    <property type="project" value="UniProtKB-EC"/>
</dbReference>